<dbReference type="RefSeq" id="WP_196276914.1">
    <property type="nucleotide sequence ID" value="NZ_JADQDC010000013.1"/>
</dbReference>
<dbReference type="Proteomes" id="UP000600799">
    <property type="component" value="Unassembled WGS sequence"/>
</dbReference>
<keyword evidence="3" id="KW-1185">Reference proteome</keyword>
<feature type="compositionally biased region" description="Basic and acidic residues" evidence="1">
    <location>
        <begin position="33"/>
        <end position="59"/>
    </location>
</feature>
<proteinExistence type="predicted"/>
<accession>A0ABS0HK40</accession>
<evidence type="ECO:0000256" key="1">
    <source>
        <dbReference type="SAM" id="MobiDB-lite"/>
    </source>
</evidence>
<reference evidence="2 3" key="1">
    <citation type="submission" date="2020-11" db="EMBL/GenBank/DDBJ databases">
        <title>The genome sequence of Novosphingobium sp. 1Y9A.</title>
        <authorList>
            <person name="Liu Y."/>
        </authorList>
    </citation>
    <scope>NUCLEOTIDE SEQUENCE [LARGE SCALE GENOMIC DNA]</scope>
    <source>
        <strain evidence="2 3">1Y9A</strain>
    </source>
</reference>
<feature type="region of interest" description="Disordered" evidence="1">
    <location>
        <begin position="18"/>
        <end position="59"/>
    </location>
</feature>
<name>A0ABS0HK40_9SPHN</name>
<gene>
    <name evidence="2" type="ORF">I2488_16560</name>
</gene>
<dbReference type="EMBL" id="JADQDC010000013">
    <property type="protein sequence ID" value="MBF9152618.1"/>
    <property type="molecule type" value="Genomic_DNA"/>
</dbReference>
<evidence type="ECO:0000313" key="3">
    <source>
        <dbReference type="Proteomes" id="UP000600799"/>
    </source>
</evidence>
<dbReference type="Pfam" id="PF13770">
    <property type="entry name" value="DUF4169"/>
    <property type="match status" value="1"/>
</dbReference>
<dbReference type="InterPro" id="IPR025227">
    <property type="entry name" value="DUF4169"/>
</dbReference>
<sequence>MGDVVNLRSVRKAKARVSREVEAQANRAKFGRTKGEKLREAQEAERLGKTLDGAKREEP</sequence>
<organism evidence="2 3">
    <name type="scientific">Novosphingobium jiangmenense</name>
    <dbReference type="NCBI Taxonomy" id="2791981"/>
    <lineage>
        <taxon>Bacteria</taxon>
        <taxon>Pseudomonadati</taxon>
        <taxon>Pseudomonadota</taxon>
        <taxon>Alphaproteobacteria</taxon>
        <taxon>Sphingomonadales</taxon>
        <taxon>Sphingomonadaceae</taxon>
        <taxon>Novosphingobium</taxon>
    </lineage>
</organism>
<evidence type="ECO:0000313" key="2">
    <source>
        <dbReference type="EMBL" id="MBF9152618.1"/>
    </source>
</evidence>
<protein>
    <submittedName>
        <fullName evidence="2">DUF4169 family protein</fullName>
    </submittedName>
</protein>
<comment type="caution">
    <text evidence="2">The sequence shown here is derived from an EMBL/GenBank/DDBJ whole genome shotgun (WGS) entry which is preliminary data.</text>
</comment>